<name>A0A9X3X308_9BACT</name>
<evidence type="ECO:0000256" key="1">
    <source>
        <dbReference type="SAM" id="MobiDB-lite"/>
    </source>
</evidence>
<dbReference type="Proteomes" id="UP001151081">
    <property type="component" value="Unassembled WGS sequence"/>
</dbReference>
<feature type="region of interest" description="Disordered" evidence="1">
    <location>
        <begin position="22"/>
        <end position="43"/>
    </location>
</feature>
<proteinExistence type="predicted"/>
<feature type="chain" id="PRO_5040831647" description="Lipoprotein" evidence="2">
    <location>
        <begin position="20"/>
        <end position="154"/>
    </location>
</feature>
<accession>A0A9X3X308</accession>
<feature type="compositionally biased region" description="Polar residues" evidence="1">
    <location>
        <begin position="31"/>
        <end position="43"/>
    </location>
</feature>
<keyword evidence="2" id="KW-0732">Signal</keyword>
<dbReference type="AlphaFoldDB" id="A0A9X3X308"/>
<reference evidence="3 4" key="1">
    <citation type="submission" date="2021-04" db="EMBL/GenBank/DDBJ databases">
        <title>Genome analysis of Polyangium sp.</title>
        <authorList>
            <person name="Li Y."/>
            <person name="Wang J."/>
        </authorList>
    </citation>
    <scope>NUCLEOTIDE SEQUENCE [LARGE SCALE GENOMIC DNA]</scope>
    <source>
        <strain evidence="3 4">SDU14</strain>
    </source>
</reference>
<organism evidence="3 4">
    <name type="scientific">Polyangium jinanense</name>
    <dbReference type="NCBI Taxonomy" id="2829994"/>
    <lineage>
        <taxon>Bacteria</taxon>
        <taxon>Pseudomonadati</taxon>
        <taxon>Myxococcota</taxon>
        <taxon>Polyangia</taxon>
        <taxon>Polyangiales</taxon>
        <taxon>Polyangiaceae</taxon>
        <taxon>Polyangium</taxon>
    </lineage>
</organism>
<comment type="caution">
    <text evidence="3">The sequence shown here is derived from an EMBL/GenBank/DDBJ whole genome shotgun (WGS) entry which is preliminary data.</text>
</comment>
<dbReference type="RefSeq" id="WP_272417469.1">
    <property type="nucleotide sequence ID" value="NZ_JAGTJJ010000002.1"/>
</dbReference>
<evidence type="ECO:0000256" key="2">
    <source>
        <dbReference type="SAM" id="SignalP"/>
    </source>
</evidence>
<dbReference type="EMBL" id="JAGTJJ010000002">
    <property type="protein sequence ID" value="MDC3980431.1"/>
    <property type="molecule type" value="Genomic_DNA"/>
</dbReference>
<protein>
    <recommendedName>
        <fullName evidence="5">Lipoprotein</fullName>
    </recommendedName>
</protein>
<evidence type="ECO:0000313" key="4">
    <source>
        <dbReference type="Proteomes" id="UP001151081"/>
    </source>
</evidence>
<feature type="signal peptide" evidence="2">
    <location>
        <begin position="1"/>
        <end position="19"/>
    </location>
</feature>
<gene>
    <name evidence="3" type="ORF">KEG57_08005</name>
</gene>
<evidence type="ECO:0000313" key="3">
    <source>
        <dbReference type="EMBL" id="MDC3980431.1"/>
    </source>
</evidence>
<sequence length="154" mass="16274">MRLASLLLPAAVAATLAPACRGVPDTAKPDAQTSTDADAPSSGSNEAACLSLNTCGTWSGCVKARPQPLPFSVSPADPPITRGDWYRFDWDDRPNQVGDRRPICVGDAGACFEGLNHLIPCLPYFSPTAPDYRCEMIDGVCTKVAALTPPAQVR</sequence>
<keyword evidence="4" id="KW-1185">Reference proteome</keyword>
<evidence type="ECO:0008006" key="5">
    <source>
        <dbReference type="Google" id="ProtNLM"/>
    </source>
</evidence>